<dbReference type="EMBL" id="KB741021">
    <property type="protein sequence ID" value="ENN75062.1"/>
    <property type="molecule type" value="Genomic_DNA"/>
</dbReference>
<evidence type="ECO:0000256" key="3">
    <source>
        <dbReference type="ARBA" id="ARBA00022829"/>
    </source>
</evidence>
<evidence type="ECO:0000256" key="8">
    <source>
        <dbReference type="ARBA" id="ARBA00026144"/>
    </source>
</evidence>
<keyword evidence="4" id="KW-0156">Chromatin regulator</keyword>
<evidence type="ECO:0000256" key="7">
    <source>
        <dbReference type="ARBA" id="ARBA00026111"/>
    </source>
</evidence>
<comment type="catalytic activity">
    <reaction evidence="9">
        <text>L-lysyl-[protein] + acetyl-CoA = N(6)-acetyl-L-lysyl-[protein] + CoA + H(+)</text>
        <dbReference type="Rhea" id="RHEA:45948"/>
        <dbReference type="Rhea" id="RHEA-COMP:9752"/>
        <dbReference type="Rhea" id="RHEA-COMP:10731"/>
        <dbReference type="ChEBI" id="CHEBI:15378"/>
        <dbReference type="ChEBI" id="CHEBI:29969"/>
        <dbReference type="ChEBI" id="CHEBI:57287"/>
        <dbReference type="ChEBI" id="CHEBI:57288"/>
        <dbReference type="ChEBI" id="CHEBI:61930"/>
        <dbReference type="EC" id="2.3.1.48"/>
    </reaction>
</comment>
<sequence>MYWRFDYANQLEDSNRNGMNYNVIYPAGKGTRSGWLLQPKRVLFPHIVPSKRENVFAKCQRLKSHVLCRKFVALCDTETTKASLGLLGYVKWLILPGVDIVEPNRYPSNGKAYSMMSNKHAEREITLYSLADVQLRFLCPADLDEVRTRCQDWFPIEYPLYWYEEITSSNSHFYSLAAVYQQQIIGLIVAEIKPHSYLNDEDTGILAKCFSDCDIAYILSLGVLKEYRRNGIATLLLDSLLKNLMTPERRKVKAVFLHVLTTNSAAIHFYERRKFRLHAFLPYYYSIKERYKDGFMYVLYINDGQPPWTLYDYIKFMCGRVANGAGFFPWVLLNVHKALGWLWGHHESTEQDHH</sequence>
<comment type="catalytic activity">
    <reaction evidence="10">
        <text>N-terminal L-methionyl-[transmembrane protein] + acetyl-CoA = N-terminal N(alpha)-acetyl-L-methionyl-[transmembrane protein] + CoA + H(+)</text>
        <dbReference type="Rhea" id="RHEA:50604"/>
        <dbReference type="Rhea" id="RHEA-COMP:12745"/>
        <dbReference type="Rhea" id="RHEA-COMP:12746"/>
        <dbReference type="ChEBI" id="CHEBI:15378"/>
        <dbReference type="ChEBI" id="CHEBI:57287"/>
        <dbReference type="ChEBI" id="CHEBI:57288"/>
        <dbReference type="ChEBI" id="CHEBI:64731"/>
        <dbReference type="ChEBI" id="CHEBI:133414"/>
        <dbReference type="EC" id="2.3.1.259"/>
    </reaction>
</comment>
<keyword evidence="3" id="KW-0159">Chromosome partition</keyword>
<protein>
    <recommendedName>
        <fullName evidence="8">N-alpha-acetyltransferase 60</fullName>
        <ecNumber evidence="7">2.3.1.259</ecNumber>
        <ecNumber evidence="1">2.3.1.48</ecNumber>
    </recommendedName>
</protein>
<keyword evidence="5" id="KW-0012">Acyltransferase</keyword>
<evidence type="ECO:0000256" key="4">
    <source>
        <dbReference type="ARBA" id="ARBA00022853"/>
    </source>
</evidence>
<dbReference type="PANTHER" id="PTHR14744:SF15">
    <property type="entry name" value="N-ALPHA-ACETYLTRANSFERASE 60"/>
    <property type="match status" value="1"/>
</dbReference>
<dbReference type="SUPFAM" id="SSF55729">
    <property type="entry name" value="Acyl-CoA N-acyltransferases (Nat)"/>
    <property type="match status" value="1"/>
</dbReference>
<evidence type="ECO:0000313" key="11">
    <source>
        <dbReference type="EMBL" id="ENN75062.1"/>
    </source>
</evidence>
<dbReference type="InterPro" id="IPR045141">
    <property type="entry name" value="NAA60-like"/>
</dbReference>
<feature type="non-terminal residue" evidence="11">
    <location>
        <position position="1"/>
    </location>
</feature>
<evidence type="ECO:0000256" key="10">
    <source>
        <dbReference type="ARBA" id="ARBA00048848"/>
    </source>
</evidence>
<evidence type="ECO:0000256" key="9">
    <source>
        <dbReference type="ARBA" id="ARBA00048017"/>
    </source>
</evidence>
<gene>
    <name evidence="11" type="ORF">YQE_08375</name>
</gene>
<dbReference type="GO" id="GO:0000139">
    <property type="term" value="C:Golgi membrane"/>
    <property type="evidence" value="ECO:0007669"/>
    <property type="project" value="TreeGrafter"/>
</dbReference>
<name>N6U911_DENPD</name>
<dbReference type="EC" id="2.3.1.48" evidence="1"/>
<evidence type="ECO:0000256" key="2">
    <source>
        <dbReference type="ARBA" id="ARBA00022679"/>
    </source>
</evidence>
<dbReference type="PANTHER" id="PTHR14744">
    <property type="entry name" value="N-ALPHA-ACETYLTRANSFERASE 60"/>
    <property type="match status" value="1"/>
</dbReference>
<proteinExistence type="inferred from homology"/>
<dbReference type="GO" id="GO:0120518">
    <property type="term" value="F:protein N-terminal-methionine acetyltransferase activity"/>
    <property type="evidence" value="ECO:0007669"/>
    <property type="project" value="UniProtKB-EC"/>
</dbReference>
<keyword evidence="2" id="KW-0808">Transferase</keyword>
<dbReference type="OrthoDB" id="47017at2759"/>
<dbReference type="InterPro" id="IPR000182">
    <property type="entry name" value="GNAT_dom"/>
</dbReference>
<reference evidence="11" key="1">
    <citation type="journal article" date="2013" name="Genome Biol.">
        <title>Draft genome of the mountain pine beetle, Dendroctonus ponderosae Hopkins, a major forest pest.</title>
        <authorList>
            <person name="Keeling C.I."/>
            <person name="Yuen M.M."/>
            <person name="Liao N.Y."/>
            <person name="Docking T.R."/>
            <person name="Chan S.K."/>
            <person name="Taylor G.A."/>
            <person name="Palmquist D.L."/>
            <person name="Jackman S.D."/>
            <person name="Nguyen A."/>
            <person name="Li M."/>
            <person name="Henderson H."/>
            <person name="Janes J.K."/>
            <person name="Zhao Y."/>
            <person name="Pandoh P."/>
            <person name="Moore R."/>
            <person name="Sperling F.A."/>
            <person name="Huber D.P."/>
            <person name="Birol I."/>
            <person name="Jones S.J."/>
            <person name="Bohlmann J."/>
        </authorList>
    </citation>
    <scope>NUCLEOTIDE SEQUENCE</scope>
</reference>
<evidence type="ECO:0000256" key="6">
    <source>
        <dbReference type="ARBA" id="ARBA00025774"/>
    </source>
</evidence>
<dbReference type="EC" id="2.3.1.259" evidence="7"/>
<accession>N6U911</accession>
<dbReference type="InterPro" id="IPR016181">
    <property type="entry name" value="Acyl_CoA_acyltransferase"/>
</dbReference>
<dbReference type="CDD" id="cd04301">
    <property type="entry name" value="NAT_SF"/>
    <property type="match status" value="1"/>
</dbReference>
<dbReference type="Pfam" id="PF00583">
    <property type="entry name" value="Acetyltransf_1"/>
    <property type="match status" value="1"/>
</dbReference>
<evidence type="ECO:0000256" key="5">
    <source>
        <dbReference type="ARBA" id="ARBA00023315"/>
    </source>
</evidence>
<organism evidence="11">
    <name type="scientific">Dendroctonus ponderosae</name>
    <name type="common">Mountain pine beetle</name>
    <dbReference type="NCBI Taxonomy" id="77166"/>
    <lineage>
        <taxon>Eukaryota</taxon>
        <taxon>Metazoa</taxon>
        <taxon>Ecdysozoa</taxon>
        <taxon>Arthropoda</taxon>
        <taxon>Hexapoda</taxon>
        <taxon>Insecta</taxon>
        <taxon>Pterygota</taxon>
        <taxon>Neoptera</taxon>
        <taxon>Endopterygota</taxon>
        <taxon>Coleoptera</taxon>
        <taxon>Polyphaga</taxon>
        <taxon>Cucujiformia</taxon>
        <taxon>Curculionidae</taxon>
        <taxon>Scolytinae</taxon>
        <taxon>Dendroctonus</taxon>
    </lineage>
</organism>
<evidence type="ECO:0000256" key="1">
    <source>
        <dbReference type="ARBA" id="ARBA00013184"/>
    </source>
</evidence>
<dbReference type="AlphaFoldDB" id="N6U911"/>
<dbReference type="PROSITE" id="PS51186">
    <property type="entry name" value="GNAT"/>
    <property type="match status" value="1"/>
</dbReference>
<dbReference type="HOGENOM" id="CLU_783607_0_0_1"/>
<comment type="similarity">
    <text evidence="6">Belongs to the acetyltransferase family. NAA60 subfamily.</text>
</comment>
<dbReference type="Gene3D" id="3.40.630.30">
    <property type="match status" value="1"/>
</dbReference>
<dbReference type="GO" id="GO:0004402">
    <property type="term" value="F:histone acetyltransferase activity"/>
    <property type="evidence" value="ECO:0007669"/>
    <property type="project" value="TreeGrafter"/>
</dbReference>
<dbReference type="GO" id="GO:0007059">
    <property type="term" value="P:chromosome segregation"/>
    <property type="evidence" value="ECO:0007669"/>
    <property type="project" value="UniProtKB-KW"/>
</dbReference>